<gene>
    <name evidence="2" type="ORF">Tco_0750270</name>
</gene>
<sequence>MTTYLKHQANWKAHQFKGYSFEEIKDIFNKAYKQVQSFVPMETRAEGSQVEVRSSKRLAEEELQQESTKKQKTSEDELSKEDIQQMMMIVPVEAINVEALQTKDDLVKLWSLVKERFSSTEPTEDMERSLWVELKRLFEPDDDDTLWKVQRYMHDPLAWRLYDTCGVHHVSSARGHDIYMLVEKDYPLSHTILTLMLIAKLMVDVESEMPNELLRKIFMLANKPIR</sequence>
<keyword evidence="3" id="KW-1185">Reference proteome</keyword>
<evidence type="ECO:0000313" key="2">
    <source>
        <dbReference type="EMBL" id="GJS83729.1"/>
    </source>
</evidence>
<reference evidence="2" key="2">
    <citation type="submission" date="2022-01" db="EMBL/GenBank/DDBJ databases">
        <authorList>
            <person name="Yamashiro T."/>
            <person name="Shiraishi A."/>
            <person name="Satake H."/>
            <person name="Nakayama K."/>
        </authorList>
    </citation>
    <scope>NUCLEOTIDE SEQUENCE</scope>
</reference>
<evidence type="ECO:0000313" key="3">
    <source>
        <dbReference type="Proteomes" id="UP001151760"/>
    </source>
</evidence>
<accession>A0ABQ4Z0T6</accession>
<organism evidence="2 3">
    <name type="scientific">Tanacetum coccineum</name>
    <dbReference type="NCBI Taxonomy" id="301880"/>
    <lineage>
        <taxon>Eukaryota</taxon>
        <taxon>Viridiplantae</taxon>
        <taxon>Streptophyta</taxon>
        <taxon>Embryophyta</taxon>
        <taxon>Tracheophyta</taxon>
        <taxon>Spermatophyta</taxon>
        <taxon>Magnoliopsida</taxon>
        <taxon>eudicotyledons</taxon>
        <taxon>Gunneridae</taxon>
        <taxon>Pentapetalae</taxon>
        <taxon>asterids</taxon>
        <taxon>campanulids</taxon>
        <taxon>Asterales</taxon>
        <taxon>Asteraceae</taxon>
        <taxon>Asteroideae</taxon>
        <taxon>Anthemideae</taxon>
        <taxon>Anthemidinae</taxon>
        <taxon>Tanacetum</taxon>
    </lineage>
</organism>
<dbReference type="EMBL" id="BQNB010010923">
    <property type="protein sequence ID" value="GJS83729.1"/>
    <property type="molecule type" value="Genomic_DNA"/>
</dbReference>
<protein>
    <submittedName>
        <fullName evidence="2">Uncharacterized protein</fullName>
    </submittedName>
</protein>
<dbReference type="Proteomes" id="UP001151760">
    <property type="component" value="Unassembled WGS sequence"/>
</dbReference>
<proteinExistence type="predicted"/>
<evidence type="ECO:0000256" key="1">
    <source>
        <dbReference type="SAM" id="MobiDB-lite"/>
    </source>
</evidence>
<comment type="caution">
    <text evidence="2">The sequence shown here is derived from an EMBL/GenBank/DDBJ whole genome shotgun (WGS) entry which is preliminary data.</text>
</comment>
<feature type="compositionally biased region" description="Basic and acidic residues" evidence="1">
    <location>
        <begin position="67"/>
        <end position="78"/>
    </location>
</feature>
<name>A0ABQ4Z0T6_9ASTR</name>
<reference evidence="2" key="1">
    <citation type="journal article" date="2022" name="Int. J. Mol. Sci.">
        <title>Draft Genome of Tanacetum Coccineum: Genomic Comparison of Closely Related Tanacetum-Family Plants.</title>
        <authorList>
            <person name="Yamashiro T."/>
            <person name="Shiraishi A."/>
            <person name="Nakayama K."/>
            <person name="Satake H."/>
        </authorList>
    </citation>
    <scope>NUCLEOTIDE SEQUENCE</scope>
</reference>
<feature type="region of interest" description="Disordered" evidence="1">
    <location>
        <begin position="49"/>
        <end position="78"/>
    </location>
</feature>